<evidence type="ECO:0000313" key="1">
    <source>
        <dbReference type="EMBL" id="CAI0375829.1"/>
    </source>
</evidence>
<dbReference type="InterPro" id="IPR010634">
    <property type="entry name" value="DUF1223"/>
</dbReference>
<reference evidence="1" key="1">
    <citation type="submission" date="2022-08" db="EMBL/GenBank/DDBJ databases">
        <authorList>
            <person name="Gutierrez-Valencia J."/>
        </authorList>
    </citation>
    <scope>NUCLEOTIDE SEQUENCE</scope>
</reference>
<accession>A0AAV0GSW1</accession>
<proteinExistence type="predicted"/>
<keyword evidence="2" id="KW-1185">Reference proteome</keyword>
<dbReference type="InterPro" id="IPR036249">
    <property type="entry name" value="Thioredoxin-like_sf"/>
</dbReference>
<gene>
    <name evidence="1" type="ORF">LITE_LOCUS755</name>
</gene>
<organism evidence="1 2">
    <name type="scientific">Linum tenue</name>
    <dbReference type="NCBI Taxonomy" id="586396"/>
    <lineage>
        <taxon>Eukaryota</taxon>
        <taxon>Viridiplantae</taxon>
        <taxon>Streptophyta</taxon>
        <taxon>Embryophyta</taxon>
        <taxon>Tracheophyta</taxon>
        <taxon>Spermatophyta</taxon>
        <taxon>Magnoliopsida</taxon>
        <taxon>eudicotyledons</taxon>
        <taxon>Gunneridae</taxon>
        <taxon>Pentapetalae</taxon>
        <taxon>rosids</taxon>
        <taxon>fabids</taxon>
        <taxon>Malpighiales</taxon>
        <taxon>Linaceae</taxon>
        <taxon>Linum</taxon>
    </lineage>
</organism>
<comment type="caution">
    <text evidence="1">The sequence shown here is derived from an EMBL/GenBank/DDBJ whole genome shotgun (WGS) entry which is preliminary data.</text>
</comment>
<dbReference type="PANTHER" id="PTHR36057:SF1">
    <property type="entry name" value="LIPOPROTEIN LIPID ATTACHMENT SITE-LIKE PROTEIN, PUTATIVE (DUF1223)-RELATED"/>
    <property type="match status" value="1"/>
</dbReference>
<name>A0AAV0GSW1_9ROSI</name>
<evidence type="ECO:0000313" key="2">
    <source>
        <dbReference type="Proteomes" id="UP001154282"/>
    </source>
</evidence>
<dbReference type="Pfam" id="PF06764">
    <property type="entry name" value="DUF1223"/>
    <property type="match status" value="1"/>
</dbReference>
<dbReference type="EMBL" id="CAMGYJ010000002">
    <property type="protein sequence ID" value="CAI0375829.1"/>
    <property type="molecule type" value="Genomic_DNA"/>
</dbReference>
<dbReference type="SUPFAM" id="SSF52833">
    <property type="entry name" value="Thioredoxin-like"/>
    <property type="match status" value="1"/>
</dbReference>
<dbReference type="PANTHER" id="PTHR36057">
    <property type="match status" value="1"/>
</dbReference>
<dbReference type="Proteomes" id="UP001154282">
    <property type="component" value="Unassembled WGS sequence"/>
</dbReference>
<protein>
    <submittedName>
        <fullName evidence="1">Uncharacterized protein</fullName>
    </submittedName>
</protein>
<dbReference type="AlphaFoldDB" id="A0AAV0GSW1"/>
<sequence>MAPSLLACFGRSKSSSSPSAAVKRDQFSASQTVDASVEEQRRGGPVVVELFSSQGCATSPEAEVLLSRLGRGDFALEAPVIVLAFHVDYWDYAGWKDPFGSSQSTVRQKAYIESLNLDTMFTPQVVVQGRSHCVGNEEEALLSAIMSAQRFPSPAFQATFQRPSPGTLKVSLSGPLRSKIDGQGMDVMVALYESGLVMDCPSGENKGKVLANDYVVRRMEKVATVKDVSAKKVVTASVHFPLWEGFNATKCGVAVFLQNKQHQIFGSQNFQLPDSI</sequence>